<sequence>MPPRRLATRKPVARTAASSRPSRQAATAAEEKTRGVLVKPKPKPKPQPTVDRSVKNSHFDREVPHDILFLLMNKYLDDATATCFGLTCKKAHTAWGTVFNKGTVDLFEQTTNAAGVTLPLKLLLMNWMGPDMHFDALTSKYMNTEDINEHYDAFHISFTDWQANDEDEREWQTQEDARRDEEDAHADRQRRLHAGTVAHAYQVAGCSSHKNYDSELEEESNSDNTGDVDSMEIDEENESGDNDENGEDDGSEDEEDEDNDGHANEIETNNDAMDEGDGSGTDEIMEEAGPSGNVESGGADFEARYATFQKAAPEAADEILVVLRLYQKLPPEKRSGMPSDLADVAIALPSVRTMAIFLARSNFTQGVQDTIYFLTDARALERLQTCGFEGAFEREERSE</sequence>
<reference evidence="2 3" key="1">
    <citation type="submission" date="2016-03" db="EMBL/GenBank/DDBJ databases">
        <authorList>
            <person name="Ploux O."/>
        </authorList>
    </citation>
    <scope>NUCLEOTIDE SEQUENCE [LARGE SCALE GENOMIC DNA]</scope>
    <source>
        <strain evidence="2 3">UAMH 11012</strain>
    </source>
</reference>
<feature type="compositionally biased region" description="Acidic residues" evidence="1">
    <location>
        <begin position="229"/>
        <end position="259"/>
    </location>
</feature>
<feature type="region of interest" description="Disordered" evidence="1">
    <location>
        <begin position="212"/>
        <end position="298"/>
    </location>
</feature>
<protein>
    <submittedName>
        <fullName evidence="2">Uncharacterized protein</fullName>
    </submittedName>
</protein>
<feature type="region of interest" description="Disordered" evidence="1">
    <location>
        <begin position="165"/>
        <end position="195"/>
    </location>
</feature>
<evidence type="ECO:0000313" key="3">
    <source>
        <dbReference type="Proteomes" id="UP000184330"/>
    </source>
</evidence>
<gene>
    <name evidence="2" type="ORF">PAC_03725</name>
</gene>
<name>A0A1L7WM41_9HELO</name>
<feature type="region of interest" description="Disordered" evidence="1">
    <location>
        <begin position="1"/>
        <end position="53"/>
    </location>
</feature>
<keyword evidence="3" id="KW-1185">Reference proteome</keyword>
<dbReference type="Proteomes" id="UP000184330">
    <property type="component" value="Unassembled WGS sequence"/>
</dbReference>
<organism evidence="2 3">
    <name type="scientific">Phialocephala subalpina</name>
    <dbReference type="NCBI Taxonomy" id="576137"/>
    <lineage>
        <taxon>Eukaryota</taxon>
        <taxon>Fungi</taxon>
        <taxon>Dikarya</taxon>
        <taxon>Ascomycota</taxon>
        <taxon>Pezizomycotina</taxon>
        <taxon>Leotiomycetes</taxon>
        <taxon>Helotiales</taxon>
        <taxon>Mollisiaceae</taxon>
        <taxon>Phialocephala</taxon>
        <taxon>Phialocephala fortinii species complex</taxon>
    </lineage>
</organism>
<proteinExistence type="predicted"/>
<evidence type="ECO:0000313" key="2">
    <source>
        <dbReference type="EMBL" id="CZR53843.1"/>
    </source>
</evidence>
<evidence type="ECO:0000256" key="1">
    <source>
        <dbReference type="SAM" id="MobiDB-lite"/>
    </source>
</evidence>
<feature type="compositionally biased region" description="Basic residues" evidence="1">
    <location>
        <begin position="1"/>
        <end position="12"/>
    </location>
</feature>
<feature type="compositionally biased region" description="Polar residues" evidence="1">
    <location>
        <begin position="16"/>
        <end position="25"/>
    </location>
</feature>
<dbReference type="AlphaFoldDB" id="A0A1L7WM41"/>
<feature type="compositionally biased region" description="Basic and acidic residues" evidence="1">
    <location>
        <begin position="170"/>
        <end position="189"/>
    </location>
</feature>
<accession>A0A1L7WM41</accession>
<dbReference type="EMBL" id="FJOG01000004">
    <property type="protein sequence ID" value="CZR53843.1"/>
    <property type="molecule type" value="Genomic_DNA"/>
</dbReference>